<gene>
    <name evidence="2" type="ORF">ACFPXP_11185</name>
</gene>
<accession>A0ABW1IPH6</accession>
<sequence>MKSTCCIEAIATDPASRGIGVASALLNYVFDHLPFRVFNF</sequence>
<dbReference type="SUPFAM" id="SSF55729">
    <property type="entry name" value="Acyl-CoA N-acyltransferases (Nat)"/>
    <property type="match status" value="1"/>
</dbReference>
<protein>
    <submittedName>
        <fullName evidence="2">GNAT family N-acetyltransferase</fullName>
        <ecNumber evidence="2">2.3.1.-</ecNumber>
    </submittedName>
</protein>
<evidence type="ECO:0000313" key="3">
    <source>
        <dbReference type="Proteomes" id="UP001596250"/>
    </source>
</evidence>
<dbReference type="EC" id="2.3.1.-" evidence="2"/>
<dbReference type="Pfam" id="PF00583">
    <property type="entry name" value="Acetyltransf_1"/>
    <property type="match status" value="1"/>
</dbReference>
<feature type="domain" description="N-acetyltransferase" evidence="1">
    <location>
        <begin position="4"/>
        <end position="33"/>
    </location>
</feature>
<evidence type="ECO:0000259" key="1">
    <source>
        <dbReference type="Pfam" id="PF00583"/>
    </source>
</evidence>
<comment type="caution">
    <text evidence="2">The sequence shown here is derived from an EMBL/GenBank/DDBJ whole genome shotgun (WGS) entry which is preliminary data.</text>
</comment>
<dbReference type="InterPro" id="IPR016181">
    <property type="entry name" value="Acyl_CoA_acyltransferase"/>
</dbReference>
<keyword evidence="3" id="KW-1185">Reference proteome</keyword>
<proteinExistence type="predicted"/>
<dbReference type="Proteomes" id="UP001596250">
    <property type="component" value="Unassembled WGS sequence"/>
</dbReference>
<reference evidence="3" key="1">
    <citation type="journal article" date="2019" name="Int. J. Syst. Evol. Microbiol.">
        <title>The Global Catalogue of Microorganisms (GCM) 10K type strain sequencing project: providing services to taxonomists for standard genome sequencing and annotation.</title>
        <authorList>
            <consortium name="The Broad Institute Genomics Platform"/>
            <consortium name="The Broad Institute Genome Sequencing Center for Infectious Disease"/>
            <person name="Wu L."/>
            <person name="Ma J."/>
        </authorList>
    </citation>
    <scope>NUCLEOTIDE SEQUENCE [LARGE SCALE GENOMIC DNA]</scope>
    <source>
        <strain evidence="3">CCM 8749</strain>
    </source>
</reference>
<dbReference type="RefSeq" id="WP_379894282.1">
    <property type="nucleotide sequence ID" value="NZ_CBCSCT010000061.1"/>
</dbReference>
<dbReference type="GO" id="GO:0016746">
    <property type="term" value="F:acyltransferase activity"/>
    <property type="evidence" value="ECO:0007669"/>
    <property type="project" value="UniProtKB-KW"/>
</dbReference>
<evidence type="ECO:0000313" key="2">
    <source>
        <dbReference type="EMBL" id="MFC5986976.1"/>
    </source>
</evidence>
<dbReference type="EMBL" id="JBHSQV010000145">
    <property type="protein sequence ID" value="MFC5986976.1"/>
    <property type="molecule type" value="Genomic_DNA"/>
</dbReference>
<name>A0ABW1IPH6_9BACL</name>
<dbReference type="CDD" id="cd04301">
    <property type="entry name" value="NAT_SF"/>
    <property type="match status" value="1"/>
</dbReference>
<keyword evidence="2" id="KW-0012">Acyltransferase</keyword>
<organism evidence="2 3">
    <name type="scientific">Marinicrinis lubricantis</name>
    <dbReference type="NCBI Taxonomy" id="2086470"/>
    <lineage>
        <taxon>Bacteria</taxon>
        <taxon>Bacillati</taxon>
        <taxon>Bacillota</taxon>
        <taxon>Bacilli</taxon>
        <taxon>Bacillales</taxon>
        <taxon>Paenibacillaceae</taxon>
    </lineage>
</organism>
<keyword evidence="2" id="KW-0808">Transferase</keyword>
<dbReference type="InterPro" id="IPR000182">
    <property type="entry name" value="GNAT_dom"/>
</dbReference>